<keyword evidence="3" id="KW-1185">Reference proteome</keyword>
<evidence type="ECO:0000313" key="2">
    <source>
        <dbReference type="EMBL" id="KAG9189006.1"/>
    </source>
</evidence>
<comment type="caution">
    <text evidence="2">The sequence shown here is derived from an EMBL/GenBank/DDBJ whole genome shotgun (WGS) entry which is preliminary data.</text>
</comment>
<accession>A0AAD4FG37</accession>
<dbReference type="EMBL" id="JAANER010000005">
    <property type="protein sequence ID" value="KAG9189006.1"/>
    <property type="molecule type" value="Genomic_DNA"/>
</dbReference>
<evidence type="ECO:0008006" key="4">
    <source>
        <dbReference type="Google" id="ProtNLM"/>
    </source>
</evidence>
<proteinExistence type="predicted"/>
<protein>
    <recommendedName>
        <fullName evidence="4">Heterokaryon incompatibility domain-containing protein</fullName>
    </recommendedName>
</protein>
<gene>
    <name evidence="2" type="ORF">G6011_05874</name>
</gene>
<name>A0AAD4FG37_9PLEO</name>
<organism evidence="2 3">
    <name type="scientific">Alternaria panax</name>
    <dbReference type="NCBI Taxonomy" id="48097"/>
    <lineage>
        <taxon>Eukaryota</taxon>
        <taxon>Fungi</taxon>
        <taxon>Dikarya</taxon>
        <taxon>Ascomycota</taxon>
        <taxon>Pezizomycotina</taxon>
        <taxon>Dothideomycetes</taxon>
        <taxon>Pleosporomycetidae</taxon>
        <taxon>Pleosporales</taxon>
        <taxon>Pleosporineae</taxon>
        <taxon>Pleosporaceae</taxon>
        <taxon>Alternaria</taxon>
        <taxon>Alternaria sect. Panax</taxon>
    </lineage>
</organism>
<evidence type="ECO:0000313" key="3">
    <source>
        <dbReference type="Proteomes" id="UP001199106"/>
    </source>
</evidence>
<dbReference type="AlphaFoldDB" id="A0AAD4FG37"/>
<dbReference type="Proteomes" id="UP001199106">
    <property type="component" value="Unassembled WGS sequence"/>
</dbReference>
<reference evidence="2" key="1">
    <citation type="submission" date="2021-07" db="EMBL/GenBank/DDBJ databases">
        <title>Genome Resource of American Ginseng Black Spot Pathogen Alternaria panax.</title>
        <authorList>
            <person name="Qiu C."/>
            <person name="Wang W."/>
            <person name="Liu Z."/>
        </authorList>
    </citation>
    <scope>NUCLEOTIDE SEQUENCE</scope>
    <source>
        <strain evidence="2">BNCC115425</strain>
    </source>
</reference>
<feature type="compositionally biased region" description="Basic and acidic residues" evidence="1">
    <location>
        <begin position="12"/>
        <end position="21"/>
    </location>
</feature>
<evidence type="ECO:0000256" key="1">
    <source>
        <dbReference type="SAM" id="MobiDB-lite"/>
    </source>
</evidence>
<feature type="region of interest" description="Disordered" evidence="1">
    <location>
        <begin position="1"/>
        <end position="21"/>
    </location>
</feature>
<sequence>MEMADAQFERAQSLDEHNEENGEKEDVLGLIVYLGIRAMDKYVYEIPFFDVEEKKLHSKHTWPLVLRAARTALFNSWSSRIWVVQETVLACQATVVYCNIIITWTVITDEVSLSDRQSARIKRQDNILIVDGLEPLNKVCEEWGYQGYSLRE</sequence>